<name>A0A9Q3DS59_9BASI</name>
<comment type="caution">
    <text evidence="2">The sequence shown here is derived from an EMBL/GenBank/DDBJ whole genome shotgun (WGS) entry which is preliminary data.</text>
</comment>
<dbReference type="EMBL" id="AVOT02019543">
    <property type="protein sequence ID" value="MBW0507172.1"/>
    <property type="molecule type" value="Genomic_DNA"/>
</dbReference>
<feature type="compositionally biased region" description="Polar residues" evidence="1">
    <location>
        <begin position="64"/>
        <end position="76"/>
    </location>
</feature>
<keyword evidence="3" id="KW-1185">Reference proteome</keyword>
<accession>A0A9Q3DS59</accession>
<evidence type="ECO:0000256" key="1">
    <source>
        <dbReference type="SAM" id="MobiDB-lite"/>
    </source>
</evidence>
<organism evidence="2 3">
    <name type="scientific">Austropuccinia psidii MF-1</name>
    <dbReference type="NCBI Taxonomy" id="1389203"/>
    <lineage>
        <taxon>Eukaryota</taxon>
        <taxon>Fungi</taxon>
        <taxon>Dikarya</taxon>
        <taxon>Basidiomycota</taxon>
        <taxon>Pucciniomycotina</taxon>
        <taxon>Pucciniomycetes</taxon>
        <taxon>Pucciniales</taxon>
        <taxon>Sphaerophragmiaceae</taxon>
        <taxon>Austropuccinia</taxon>
    </lineage>
</organism>
<sequence length="95" mass="10442">MSFKLQEASTSSLLETVGCKPLFKFNTFLSRIGVEGRISRQSLAIDFTSHRSSRQRQSSHVSHANVTQSPNPFQHYSQCSGNFTSLASASPPNPP</sequence>
<dbReference type="Proteomes" id="UP000765509">
    <property type="component" value="Unassembled WGS sequence"/>
</dbReference>
<gene>
    <name evidence="2" type="ORF">O181_046887</name>
</gene>
<reference evidence="2" key="1">
    <citation type="submission" date="2021-03" db="EMBL/GenBank/DDBJ databases">
        <title>Draft genome sequence of rust myrtle Austropuccinia psidii MF-1, a brazilian biotype.</title>
        <authorList>
            <person name="Quecine M.C."/>
            <person name="Pachon D.M.R."/>
            <person name="Bonatelli M.L."/>
            <person name="Correr F.H."/>
            <person name="Franceschini L.M."/>
            <person name="Leite T.F."/>
            <person name="Margarido G.R.A."/>
            <person name="Almeida C.A."/>
            <person name="Ferrarezi J.A."/>
            <person name="Labate C.A."/>
        </authorList>
    </citation>
    <scope>NUCLEOTIDE SEQUENCE</scope>
    <source>
        <strain evidence="2">MF-1</strain>
    </source>
</reference>
<dbReference type="AlphaFoldDB" id="A0A9Q3DS59"/>
<proteinExistence type="predicted"/>
<evidence type="ECO:0000313" key="3">
    <source>
        <dbReference type="Proteomes" id="UP000765509"/>
    </source>
</evidence>
<feature type="region of interest" description="Disordered" evidence="1">
    <location>
        <begin position="49"/>
        <end position="76"/>
    </location>
</feature>
<protein>
    <submittedName>
        <fullName evidence="2">Uncharacterized protein</fullName>
    </submittedName>
</protein>
<evidence type="ECO:0000313" key="2">
    <source>
        <dbReference type="EMBL" id="MBW0507172.1"/>
    </source>
</evidence>